<evidence type="ECO:0000313" key="2">
    <source>
        <dbReference type="EMBL" id="MCF2526019.1"/>
    </source>
</evidence>
<feature type="compositionally biased region" description="Pro residues" evidence="1">
    <location>
        <begin position="154"/>
        <end position="163"/>
    </location>
</feature>
<organism evidence="2 3">
    <name type="scientific">Yinghuangia soli</name>
    <dbReference type="NCBI Taxonomy" id="2908204"/>
    <lineage>
        <taxon>Bacteria</taxon>
        <taxon>Bacillati</taxon>
        <taxon>Actinomycetota</taxon>
        <taxon>Actinomycetes</taxon>
        <taxon>Kitasatosporales</taxon>
        <taxon>Streptomycetaceae</taxon>
        <taxon>Yinghuangia</taxon>
    </lineage>
</organism>
<accession>A0AA41U1D3</accession>
<protein>
    <submittedName>
        <fullName evidence="2">Uncharacterized protein</fullName>
    </submittedName>
</protein>
<keyword evidence="3" id="KW-1185">Reference proteome</keyword>
<reference evidence="2" key="1">
    <citation type="submission" date="2022-01" db="EMBL/GenBank/DDBJ databases">
        <title>Genome-Based Taxonomic Classification of the Phylum Actinobacteria.</title>
        <authorList>
            <person name="Gao Y."/>
        </authorList>
    </citation>
    <scope>NUCLEOTIDE SEQUENCE</scope>
    <source>
        <strain evidence="2">KLBMP 8922</strain>
    </source>
</reference>
<dbReference type="AlphaFoldDB" id="A0AA41U1D3"/>
<evidence type="ECO:0000313" key="3">
    <source>
        <dbReference type="Proteomes" id="UP001165378"/>
    </source>
</evidence>
<dbReference type="EMBL" id="JAKFHA010000001">
    <property type="protein sequence ID" value="MCF2526019.1"/>
    <property type="molecule type" value="Genomic_DNA"/>
</dbReference>
<evidence type="ECO:0000256" key="1">
    <source>
        <dbReference type="SAM" id="MobiDB-lite"/>
    </source>
</evidence>
<sequence length="190" mass="20676">MDARQQPGHGATWQRDSDEALIREAAEARAAAAEARRTGRVIAGQQLWKMLLVNGPYGTRYVYVHRVDVPPADVLPDPVAPHRWAAAEPLDAYTLDAALRELSRWANAPVRWEVAAWEALEAESGTRLALWWEALFPDSDVFSSYPWSRTATTPPRPSSPPASAPTTPGATPGATHHTSHGAHHSCGASF</sequence>
<gene>
    <name evidence="2" type="ORF">LZ495_02105</name>
</gene>
<dbReference type="RefSeq" id="WP_235050082.1">
    <property type="nucleotide sequence ID" value="NZ_JAKFHA010000001.1"/>
</dbReference>
<feature type="compositionally biased region" description="Low complexity" evidence="1">
    <location>
        <begin position="164"/>
        <end position="176"/>
    </location>
</feature>
<comment type="caution">
    <text evidence="2">The sequence shown here is derived from an EMBL/GenBank/DDBJ whole genome shotgun (WGS) entry which is preliminary data.</text>
</comment>
<proteinExistence type="predicted"/>
<name>A0AA41U1D3_9ACTN</name>
<feature type="region of interest" description="Disordered" evidence="1">
    <location>
        <begin position="147"/>
        <end position="190"/>
    </location>
</feature>
<dbReference type="Proteomes" id="UP001165378">
    <property type="component" value="Unassembled WGS sequence"/>
</dbReference>